<proteinExistence type="predicted"/>
<dbReference type="PANTHER" id="PTHR47331">
    <property type="entry name" value="PHD-TYPE DOMAIN-CONTAINING PROTEIN"/>
    <property type="match status" value="1"/>
</dbReference>
<dbReference type="Pfam" id="PF05380">
    <property type="entry name" value="Peptidase_A17"/>
    <property type="match status" value="1"/>
</dbReference>
<name>A0A8X6S4A8_TRICX</name>
<dbReference type="InterPro" id="IPR008042">
    <property type="entry name" value="Retrotrans_Pao"/>
</dbReference>
<evidence type="ECO:0000259" key="1">
    <source>
        <dbReference type="Pfam" id="PF17921"/>
    </source>
</evidence>
<dbReference type="Proteomes" id="UP000887159">
    <property type="component" value="Unassembled WGS sequence"/>
</dbReference>
<evidence type="ECO:0000313" key="2">
    <source>
        <dbReference type="EMBL" id="GFY05536.1"/>
    </source>
</evidence>
<reference evidence="2" key="1">
    <citation type="submission" date="2020-08" db="EMBL/GenBank/DDBJ databases">
        <title>Multicomponent nature underlies the extraordinary mechanical properties of spider dragline silk.</title>
        <authorList>
            <person name="Kono N."/>
            <person name="Nakamura H."/>
            <person name="Mori M."/>
            <person name="Yoshida Y."/>
            <person name="Ohtoshi R."/>
            <person name="Malay A.D."/>
            <person name="Moran D.A.P."/>
            <person name="Tomita M."/>
            <person name="Numata K."/>
            <person name="Arakawa K."/>
        </authorList>
    </citation>
    <scope>NUCLEOTIDE SEQUENCE</scope>
</reference>
<dbReference type="AlphaFoldDB" id="A0A8X6S4A8"/>
<dbReference type="EMBL" id="BMAU01021254">
    <property type="protein sequence ID" value="GFY05536.1"/>
    <property type="molecule type" value="Genomic_DNA"/>
</dbReference>
<evidence type="ECO:0000313" key="3">
    <source>
        <dbReference type="Proteomes" id="UP000887159"/>
    </source>
</evidence>
<gene>
    <name evidence="2" type="primary">AVEN_158122_1</name>
    <name evidence="2" type="ORF">TNCV_4370461</name>
</gene>
<comment type="caution">
    <text evidence="2">The sequence shown here is derived from an EMBL/GenBank/DDBJ whole genome shotgun (WGS) entry which is preliminary data.</text>
</comment>
<feature type="domain" description="Integrase zinc-binding" evidence="1">
    <location>
        <begin position="311"/>
        <end position="364"/>
    </location>
</feature>
<accession>A0A8X6S4A8</accession>
<dbReference type="InterPro" id="IPR041588">
    <property type="entry name" value="Integrase_H2C2"/>
</dbReference>
<dbReference type="Pfam" id="PF17921">
    <property type="entry name" value="Integrase_H2C2"/>
    <property type="match status" value="1"/>
</dbReference>
<dbReference type="Gene3D" id="1.10.340.70">
    <property type="match status" value="1"/>
</dbReference>
<keyword evidence="3" id="KW-1185">Reference proteome</keyword>
<organism evidence="2 3">
    <name type="scientific">Trichonephila clavipes</name>
    <name type="common">Golden silk orbweaver</name>
    <name type="synonym">Nephila clavipes</name>
    <dbReference type="NCBI Taxonomy" id="2585209"/>
    <lineage>
        <taxon>Eukaryota</taxon>
        <taxon>Metazoa</taxon>
        <taxon>Ecdysozoa</taxon>
        <taxon>Arthropoda</taxon>
        <taxon>Chelicerata</taxon>
        <taxon>Arachnida</taxon>
        <taxon>Araneae</taxon>
        <taxon>Araneomorphae</taxon>
        <taxon>Entelegynae</taxon>
        <taxon>Araneoidea</taxon>
        <taxon>Nephilidae</taxon>
        <taxon>Trichonephila</taxon>
    </lineage>
</organism>
<protein>
    <submittedName>
        <fullName evidence="2">Integrase catalytic domain-containing protein</fullName>
    </submittedName>
</protein>
<sequence length="427" mass="49313">MGVSTCVVLKAMWLAKMLIEAQAILPFLGVIWNLGTDTLKCCTDMGTLTCETKITKRLILAIVQKIFDPMGLLTPATLLPKLLIQHLWKMKIAWDSELSPNDVNVFLKWFRDLYILKDVTLSRCMIINSTSELHVFVDASKEAYAACVFVRSMFKSDVKVVGRTFVWLRESPEYWPLGETPGDSEEVELEMKKLKVVNIDLSRDAPPWHLYAISDYNKMIRVFSWILRFVNNFTLLNGKCKDSELSQSEIENSEKKLIRLVQSYYLPDAKSSNYIETCIDDEGILRVKTKILNRDDERSFLYPILLPEKCELTKLLIRDVHKKNCHAGIQMMQCLLRERYWIIRARKAIKNVLYNCIFCKRFKVKSLSSEPTPLPPDRVTDCAPFEIVGIDLAGPLFLKDGRKVWIKKKLCLLARYTVLFILNLLIP</sequence>